<feature type="region of interest" description="Disordered" evidence="9">
    <location>
        <begin position="846"/>
        <end position="875"/>
    </location>
</feature>
<name>A0A7Y9ZEK0_9MICO</name>
<keyword evidence="10" id="KW-0472">Membrane</keyword>
<dbReference type="RefSeq" id="WP_062074346.1">
    <property type="nucleotide sequence ID" value="NZ_BBRC01000002.1"/>
</dbReference>
<dbReference type="PANTHER" id="PTHR32282:SF33">
    <property type="entry name" value="PEPTIDOGLYCAN GLYCOSYLTRANSFERASE"/>
    <property type="match status" value="1"/>
</dbReference>
<dbReference type="Pfam" id="PF00905">
    <property type="entry name" value="Transpeptidase"/>
    <property type="match status" value="1"/>
</dbReference>
<dbReference type="Pfam" id="PF00912">
    <property type="entry name" value="Transgly"/>
    <property type="match status" value="2"/>
</dbReference>
<dbReference type="PROSITE" id="PS51178">
    <property type="entry name" value="PASTA"/>
    <property type="match status" value="1"/>
</dbReference>
<evidence type="ECO:0000256" key="7">
    <source>
        <dbReference type="ARBA" id="ARBA00034000"/>
    </source>
</evidence>
<dbReference type="InterPro" id="IPR023346">
    <property type="entry name" value="Lysozyme-like_dom_sf"/>
</dbReference>
<keyword evidence="2" id="KW-0645">Protease</keyword>
<dbReference type="GO" id="GO:0009002">
    <property type="term" value="F:serine-type D-Ala-D-Ala carboxypeptidase activity"/>
    <property type="evidence" value="ECO:0007669"/>
    <property type="project" value="UniProtKB-EC"/>
</dbReference>
<keyword evidence="3" id="KW-0328">Glycosyltransferase</keyword>
<dbReference type="InterPro" id="IPR036950">
    <property type="entry name" value="PBP_transglycosylase"/>
</dbReference>
<dbReference type="InterPro" id="IPR050396">
    <property type="entry name" value="Glycosyltr_51/Transpeptidase"/>
</dbReference>
<evidence type="ECO:0000256" key="5">
    <source>
        <dbReference type="ARBA" id="ARBA00022801"/>
    </source>
</evidence>
<dbReference type="GO" id="GO:0008955">
    <property type="term" value="F:peptidoglycan glycosyltransferase activity"/>
    <property type="evidence" value="ECO:0007669"/>
    <property type="project" value="UniProtKB-EC"/>
</dbReference>
<dbReference type="InterPro" id="IPR001460">
    <property type="entry name" value="PCN-bd_Tpept"/>
</dbReference>
<dbReference type="CDD" id="cd06577">
    <property type="entry name" value="PASTA_pknB"/>
    <property type="match status" value="1"/>
</dbReference>
<feature type="compositionally biased region" description="Pro residues" evidence="9">
    <location>
        <begin position="862"/>
        <end position="875"/>
    </location>
</feature>
<keyword evidence="1 12" id="KW-0121">Carboxypeptidase</keyword>
<dbReference type="SUPFAM" id="SSF53955">
    <property type="entry name" value="Lysozyme-like"/>
    <property type="match status" value="1"/>
</dbReference>
<evidence type="ECO:0000256" key="8">
    <source>
        <dbReference type="ARBA" id="ARBA00049902"/>
    </source>
</evidence>
<dbReference type="Gene3D" id="3.30.10.20">
    <property type="match status" value="1"/>
</dbReference>
<evidence type="ECO:0000256" key="3">
    <source>
        <dbReference type="ARBA" id="ARBA00022676"/>
    </source>
</evidence>
<evidence type="ECO:0000256" key="10">
    <source>
        <dbReference type="SAM" id="Phobius"/>
    </source>
</evidence>
<comment type="catalytic activity">
    <reaction evidence="8">
        <text>[GlcNAc-(1-&gt;4)-Mur2Ac(oyl-L-Ala-gamma-D-Glu-L-Lys-D-Ala-D-Ala)](n)-di-trans,octa-cis-undecaprenyl diphosphate + beta-D-GlcNAc-(1-&gt;4)-Mur2Ac(oyl-L-Ala-gamma-D-Glu-L-Lys-D-Ala-D-Ala)-di-trans,octa-cis-undecaprenyl diphosphate = [GlcNAc-(1-&gt;4)-Mur2Ac(oyl-L-Ala-gamma-D-Glu-L-Lys-D-Ala-D-Ala)](n+1)-di-trans,octa-cis-undecaprenyl diphosphate + di-trans,octa-cis-undecaprenyl diphosphate + H(+)</text>
        <dbReference type="Rhea" id="RHEA:23708"/>
        <dbReference type="Rhea" id="RHEA-COMP:9602"/>
        <dbReference type="Rhea" id="RHEA-COMP:9603"/>
        <dbReference type="ChEBI" id="CHEBI:15378"/>
        <dbReference type="ChEBI" id="CHEBI:58405"/>
        <dbReference type="ChEBI" id="CHEBI:60033"/>
        <dbReference type="ChEBI" id="CHEBI:78435"/>
        <dbReference type="EC" id="2.4.99.28"/>
    </reaction>
</comment>
<dbReference type="GO" id="GO:0008658">
    <property type="term" value="F:penicillin binding"/>
    <property type="evidence" value="ECO:0007669"/>
    <property type="project" value="InterPro"/>
</dbReference>
<dbReference type="EMBL" id="JACBZO010000001">
    <property type="protein sequence ID" value="NYI42535.1"/>
    <property type="molecule type" value="Genomic_DNA"/>
</dbReference>
<dbReference type="InterPro" id="IPR012338">
    <property type="entry name" value="Beta-lactam/transpept-like"/>
</dbReference>
<feature type="transmembrane region" description="Helical" evidence="10">
    <location>
        <begin position="20"/>
        <end position="43"/>
    </location>
</feature>
<keyword evidence="5" id="KW-0378">Hydrolase</keyword>
<comment type="catalytic activity">
    <reaction evidence="7">
        <text>Preferential cleavage: (Ac)2-L-Lys-D-Ala-|-D-Ala. Also transpeptidation of peptidyl-alanyl moieties that are N-acyl substituents of D-alanine.</text>
        <dbReference type="EC" id="3.4.16.4"/>
    </reaction>
</comment>
<gene>
    <name evidence="12" type="ORF">BKA03_002654</name>
</gene>
<accession>A0A7Y9ZEK0</accession>
<comment type="caution">
    <text evidence="12">The sequence shown here is derived from an EMBL/GenBank/DDBJ whole genome shotgun (WGS) entry which is preliminary data.</text>
</comment>
<dbReference type="Gene3D" id="1.10.3810.10">
    <property type="entry name" value="Biosynthetic peptidoglycan transglycosylase-like"/>
    <property type="match status" value="1"/>
</dbReference>
<sequence>MGLFTSERARRDGRVTFVQLVTSVAAFLLFSVMGGVLLAGLALPAVTVAGQATNGTSKLFEALPQVFDQTTLPQASSIYASDGTTLLATFYDENRVVVPLEDISPWIQIAQVDVEDKRFWEHHGVDGDGLVRAGYQYLVHNGQEGASTITQQLVKNTLLAAAQNITDPTQQQAAIKVATDFSISRKIREWSYALAYEDKVNKEYGTNCTADPKVDCGKEFILQQYLNIAQYGPSVYGVETASELYFGKHAKDLNAIEAATIAGITQNPTQWDPIKHPDQAKIRRDHVLLTMHDHINPQTGERDLSSSDYFAAINTPVEATLNVTYPKASCAASTLAPFFCDYVTRIIAGDPAYKGEGQALLLKGGLKIVTTLDAAKQADANAAVTAGVPPSDPSQLEDALVSLDNATGNVLAMAQNRPFDPTGKTPGSAAINYSVDHIFGGSNGFSPGSSFKPIVLAEWLDSGHGLNQVVTGQKTKFDMTKWKASCLPPNSLTGIWPVSNSEPSEARQMSVLKATTLSVNTAYASISSELDLCSVRDMASKLGFERADGADIQLVPSITLGSQNASPLDMASVYQTFANGGVHCEPRVIESIATLDGSPVTFKDGTEVVPPPTKCSQVIRQEVATAISYALQTVLKPGGTAPTAGIGRPAAGKTGTSEENKHMWFVGYTPQITTAVWVGNAEYDVPMQGSRVNGRYQYFVINGVAKSAWYGGTIAAPIWQAYMVPATAGMDPLGFPAISSQMLTGVKTLVPDVRNLAEKAAQDAINNAGFSYALSGELIYDPSVPAGTIVKQSPDAGSMALPGSTVTYYMSSASYPAWWYNWPSGWDQTVPPSDWWGGAGNWPPVQFKTNPPTGWVTKTAPVPTPTPSPPPNKKK</sequence>
<dbReference type="OrthoDB" id="9766909at2"/>
<proteinExistence type="predicted"/>
<feature type="domain" description="PASTA" evidence="11">
    <location>
        <begin position="744"/>
        <end position="812"/>
    </location>
</feature>
<evidence type="ECO:0000256" key="9">
    <source>
        <dbReference type="SAM" id="MobiDB-lite"/>
    </source>
</evidence>
<dbReference type="Gene3D" id="3.40.710.10">
    <property type="entry name" value="DD-peptidase/beta-lactamase superfamily"/>
    <property type="match status" value="1"/>
</dbReference>
<dbReference type="Pfam" id="PF03793">
    <property type="entry name" value="PASTA"/>
    <property type="match status" value="1"/>
</dbReference>
<keyword evidence="10" id="KW-1133">Transmembrane helix</keyword>
<reference evidence="12 13" key="1">
    <citation type="submission" date="2020-07" db="EMBL/GenBank/DDBJ databases">
        <title>Sequencing the genomes of 1000 actinobacteria strains.</title>
        <authorList>
            <person name="Klenk H.-P."/>
        </authorList>
    </citation>
    <scope>NUCLEOTIDE SEQUENCE [LARGE SCALE GENOMIC DNA]</scope>
    <source>
        <strain evidence="12 13">DSM 19970</strain>
    </source>
</reference>
<dbReference type="PANTHER" id="PTHR32282">
    <property type="entry name" value="BINDING PROTEIN TRANSPEPTIDASE, PUTATIVE-RELATED"/>
    <property type="match status" value="1"/>
</dbReference>
<dbReference type="SUPFAM" id="SSF56601">
    <property type="entry name" value="beta-lactamase/transpeptidase-like"/>
    <property type="match status" value="1"/>
</dbReference>
<keyword evidence="4" id="KW-0808">Transferase</keyword>
<keyword evidence="10" id="KW-0812">Transmembrane</keyword>
<dbReference type="GO" id="GO:0009252">
    <property type="term" value="P:peptidoglycan biosynthetic process"/>
    <property type="evidence" value="ECO:0007669"/>
    <property type="project" value="TreeGrafter"/>
</dbReference>
<organism evidence="12 13">
    <name type="scientific">Demequina lutea</name>
    <dbReference type="NCBI Taxonomy" id="431489"/>
    <lineage>
        <taxon>Bacteria</taxon>
        <taxon>Bacillati</taxon>
        <taxon>Actinomycetota</taxon>
        <taxon>Actinomycetes</taxon>
        <taxon>Micrococcales</taxon>
        <taxon>Demequinaceae</taxon>
        <taxon>Demequina</taxon>
    </lineage>
</organism>
<dbReference type="InterPro" id="IPR001264">
    <property type="entry name" value="Glyco_trans_51"/>
</dbReference>
<evidence type="ECO:0000256" key="4">
    <source>
        <dbReference type="ARBA" id="ARBA00022679"/>
    </source>
</evidence>
<evidence type="ECO:0000256" key="1">
    <source>
        <dbReference type="ARBA" id="ARBA00022645"/>
    </source>
</evidence>
<dbReference type="GO" id="GO:0030288">
    <property type="term" value="C:outer membrane-bounded periplasmic space"/>
    <property type="evidence" value="ECO:0007669"/>
    <property type="project" value="TreeGrafter"/>
</dbReference>
<evidence type="ECO:0000313" key="13">
    <source>
        <dbReference type="Proteomes" id="UP000547973"/>
    </source>
</evidence>
<dbReference type="Proteomes" id="UP000547973">
    <property type="component" value="Unassembled WGS sequence"/>
</dbReference>
<dbReference type="AlphaFoldDB" id="A0A7Y9ZEK0"/>
<dbReference type="SMART" id="SM00740">
    <property type="entry name" value="PASTA"/>
    <property type="match status" value="1"/>
</dbReference>
<evidence type="ECO:0000259" key="11">
    <source>
        <dbReference type="PROSITE" id="PS51178"/>
    </source>
</evidence>
<protein>
    <submittedName>
        <fullName evidence="12">Membrane peptidoglycan carboxypeptidase</fullName>
    </submittedName>
</protein>
<evidence type="ECO:0000256" key="2">
    <source>
        <dbReference type="ARBA" id="ARBA00022670"/>
    </source>
</evidence>
<keyword evidence="13" id="KW-1185">Reference proteome</keyword>
<keyword evidence="6" id="KW-0511">Multifunctional enzyme</keyword>
<dbReference type="InterPro" id="IPR005543">
    <property type="entry name" value="PASTA_dom"/>
</dbReference>
<evidence type="ECO:0000256" key="6">
    <source>
        <dbReference type="ARBA" id="ARBA00023268"/>
    </source>
</evidence>
<dbReference type="GO" id="GO:0006508">
    <property type="term" value="P:proteolysis"/>
    <property type="evidence" value="ECO:0007669"/>
    <property type="project" value="UniProtKB-KW"/>
</dbReference>
<evidence type="ECO:0000313" key="12">
    <source>
        <dbReference type="EMBL" id="NYI42535.1"/>
    </source>
</evidence>